<dbReference type="AlphaFoldDB" id="A0AAX4HJ38"/>
<evidence type="ECO:0000313" key="1">
    <source>
        <dbReference type="EMBL" id="WPU63258.1"/>
    </source>
</evidence>
<gene>
    <name evidence="1" type="ORF">SOO65_11235</name>
</gene>
<organism evidence="1 2">
    <name type="scientific">Peredibacter starrii</name>
    <dbReference type="NCBI Taxonomy" id="28202"/>
    <lineage>
        <taxon>Bacteria</taxon>
        <taxon>Pseudomonadati</taxon>
        <taxon>Bdellovibrionota</taxon>
        <taxon>Bacteriovoracia</taxon>
        <taxon>Bacteriovoracales</taxon>
        <taxon>Bacteriovoracaceae</taxon>
        <taxon>Peredibacter</taxon>
    </lineage>
</organism>
<dbReference type="Proteomes" id="UP001324634">
    <property type="component" value="Chromosome"/>
</dbReference>
<keyword evidence="2" id="KW-1185">Reference proteome</keyword>
<dbReference type="EMBL" id="CP139487">
    <property type="protein sequence ID" value="WPU63258.1"/>
    <property type="molecule type" value="Genomic_DNA"/>
</dbReference>
<name>A0AAX4HJ38_9BACT</name>
<dbReference type="RefSeq" id="WP_321389636.1">
    <property type="nucleotide sequence ID" value="NZ_CP139487.1"/>
</dbReference>
<dbReference type="KEGG" id="psti:SOO65_11235"/>
<sequence length="91" mass="10578">MQCVNIENWTYTRYEKGNFMAMISFGANPESMADDRLEYYVTVLENEEKEVFQETFDSLSDACFYLNENYSDWTFEDQTATKSGCSTCAAH</sequence>
<protein>
    <submittedName>
        <fullName evidence="1">Uncharacterized protein</fullName>
    </submittedName>
</protein>
<reference evidence="1 2" key="1">
    <citation type="submission" date="2023-11" db="EMBL/GenBank/DDBJ databases">
        <title>Peredibacter starrii A3.12.</title>
        <authorList>
            <person name="Mitchell R.J."/>
        </authorList>
    </citation>
    <scope>NUCLEOTIDE SEQUENCE [LARGE SCALE GENOMIC DNA]</scope>
    <source>
        <strain evidence="1 2">A3.12</strain>
    </source>
</reference>
<evidence type="ECO:0000313" key="2">
    <source>
        <dbReference type="Proteomes" id="UP001324634"/>
    </source>
</evidence>
<proteinExistence type="predicted"/>
<accession>A0AAX4HJ38</accession>